<keyword evidence="1" id="KW-0175">Coiled coil</keyword>
<reference evidence="2 3" key="1">
    <citation type="submission" date="2019-03" db="EMBL/GenBank/DDBJ databases">
        <title>Genomic Encyclopedia of Archaeal and Bacterial Type Strains, Phase II (KMG-II): from individual species to whole genera.</title>
        <authorList>
            <person name="Goeker M."/>
        </authorList>
    </citation>
    <scope>NUCLEOTIDE SEQUENCE [LARGE SCALE GENOMIC DNA]</scope>
    <source>
        <strain evidence="2 3">DSM 22554</strain>
    </source>
</reference>
<accession>A0A4V2PXP5</accession>
<protein>
    <submittedName>
        <fullName evidence="2">Uncharacterized protein</fullName>
    </submittedName>
</protein>
<dbReference type="AlphaFoldDB" id="A0A4V2PXP5"/>
<feature type="coiled-coil region" evidence="1">
    <location>
        <begin position="216"/>
        <end position="243"/>
    </location>
</feature>
<dbReference type="EMBL" id="SMGO01000002">
    <property type="protein sequence ID" value="TCK82901.1"/>
    <property type="molecule type" value="Genomic_DNA"/>
</dbReference>
<gene>
    <name evidence="2" type="ORF">C8N28_1487</name>
</gene>
<evidence type="ECO:0000256" key="1">
    <source>
        <dbReference type="SAM" id="Coils"/>
    </source>
</evidence>
<dbReference type="Proteomes" id="UP000294616">
    <property type="component" value="Unassembled WGS sequence"/>
</dbReference>
<comment type="caution">
    <text evidence="2">The sequence shown here is derived from an EMBL/GenBank/DDBJ whole genome shotgun (WGS) entry which is preliminary data.</text>
</comment>
<proteinExistence type="predicted"/>
<evidence type="ECO:0000313" key="3">
    <source>
        <dbReference type="Proteomes" id="UP000294616"/>
    </source>
</evidence>
<dbReference type="OrthoDB" id="7059173at2"/>
<evidence type="ECO:0000313" key="2">
    <source>
        <dbReference type="EMBL" id="TCK82901.1"/>
    </source>
</evidence>
<name>A0A4V2PXP5_9SPHI</name>
<organism evidence="2 3">
    <name type="scientific">Albibacterium bauzanense</name>
    <dbReference type="NCBI Taxonomy" id="653929"/>
    <lineage>
        <taxon>Bacteria</taxon>
        <taxon>Pseudomonadati</taxon>
        <taxon>Bacteroidota</taxon>
        <taxon>Sphingobacteriia</taxon>
        <taxon>Sphingobacteriales</taxon>
        <taxon>Sphingobacteriaceae</taxon>
        <taxon>Albibacterium</taxon>
    </lineage>
</organism>
<sequence>MNKFFEEIEKLLYLTRNYGVDNYIKRGGNKDEINPYEFCKFSNFGFKKAQLKVLELLRKEAEVKMEIKSNLSEERLKKAKDQLKIKQIQTDLKLSEMREGLLRHVIDSIAWQIYGGKREIMGRYYMEEEGATSITDEGFEATLALANKINADPTKFALITDLTENIQIGDLHVWSPKGIDIIEVKTGEKNRIAIELFGFYDTNNLNPTECIERIDDAKMRKQMQRMQSQKEKMKKTKRILNKDSGEYQKNPESRVEIHESHFQQETYHSKILALIEKSKEKGWAYESIGAIVNVGVYRDNWRFGAGKEALLESNRGYQIIDIRECTGFTIGEPLLCKPFPDKIIMDIIKGNIIIYIGVDLQRVIDFGNDIGGSMRWSTKKELHDMKTTSPLKGREIISHNNRGVIMAESKNGKAFMGGGFICRLVFDHLHPWIEIANRVHTYQNEIEDEE</sequence>
<keyword evidence="3" id="KW-1185">Reference proteome</keyword>
<dbReference type="RefSeq" id="WP_132223137.1">
    <property type="nucleotide sequence ID" value="NZ_SMGO01000002.1"/>
</dbReference>